<evidence type="ECO:0000256" key="3">
    <source>
        <dbReference type="ARBA" id="ARBA00022989"/>
    </source>
</evidence>
<protein>
    <recommendedName>
        <fullName evidence="8">Transmembrane protein</fullName>
    </recommendedName>
</protein>
<evidence type="ECO:0008006" key="8">
    <source>
        <dbReference type="Google" id="ProtNLM"/>
    </source>
</evidence>
<accession>A0ABR2W4C3</accession>
<sequence>MAPQTTVNSWLNVSVHAVDFFLMFGDFILNRWKFCWSHMILLVGVTILYMFWSWINWAANHFWIYPFLSWSKPWYQVLGSYVGLCVLFLLVFVLALYAHRLRDRLTQGRRKTLESIELQSQERITTIKD</sequence>
<evidence type="ECO:0000256" key="2">
    <source>
        <dbReference type="ARBA" id="ARBA00022692"/>
    </source>
</evidence>
<dbReference type="Proteomes" id="UP001479436">
    <property type="component" value="Unassembled WGS sequence"/>
</dbReference>
<feature type="transmembrane region" description="Helical" evidence="5">
    <location>
        <begin position="12"/>
        <end position="29"/>
    </location>
</feature>
<comment type="caution">
    <text evidence="6">The sequence shown here is derived from an EMBL/GenBank/DDBJ whole genome shotgun (WGS) entry which is preliminary data.</text>
</comment>
<evidence type="ECO:0000313" key="7">
    <source>
        <dbReference type="Proteomes" id="UP001479436"/>
    </source>
</evidence>
<name>A0ABR2W4C3_9FUNG</name>
<reference evidence="6 7" key="1">
    <citation type="submission" date="2023-04" db="EMBL/GenBank/DDBJ databases">
        <title>Genome of Basidiobolus ranarum AG-B5.</title>
        <authorList>
            <person name="Stajich J.E."/>
            <person name="Carter-House D."/>
            <person name="Gryganskyi A."/>
        </authorList>
    </citation>
    <scope>NUCLEOTIDE SEQUENCE [LARGE SCALE GENOMIC DNA]</scope>
    <source>
        <strain evidence="6 7">AG-B5</strain>
    </source>
</reference>
<keyword evidence="4 5" id="KW-0472">Membrane</keyword>
<comment type="subcellular location">
    <subcellularLocation>
        <location evidence="1">Endomembrane system</location>
        <topology evidence="1">Multi-pass membrane protein</topology>
    </subcellularLocation>
</comment>
<organism evidence="6 7">
    <name type="scientific">Basidiobolus ranarum</name>
    <dbReference type="NCBI Taxonomy" id="34480"/>
    <lineage>
        <taxon>Eukaryota</taxon>
        <taxon>Fungi</taxon>
        <taxon>Fungi incertae sedis</taxon>
        <taxon>Zoopagomycota</taxon>
        <taxon>Entomophthoromycotina</taxon>
        <taxon>Basidiobolomycetes</taxon>
        <taxon>Basidiobolales</taxon>
        <taxon>Basidiobolaceae</taxon>
        <taxon>Basidiobolus</taxon>
    </lineage>
</organism>
<evidence type="ECO:0000256" key="5">
    <source>
        <dbReference type="SAM" id="Phobius"/>
    </source>
</evidence>
<gene>
    <name evidence="6" type="ORF">K7432_004616</name>
</gene>
<keyword evidence="7" id="KW-1185">Reference proteome</keyword>
<dbReference type="Pfam" id="PF04750">
    <property type="entry name" value="Far-17a_AIG1"/>
    <property type="match status" value="1"/>
</dbReference>
<dbReference type="PANTHER" id="PTHR12242">
    <property type="entry name" value="OS02G0130600 PROTEIN-RELATED"/>
    <property type="match status" value="1"/>
</dbReference>
<proteinExistence type="predicted"/>
<dbReference type="EMBL" id="JASJQH010007038">
    <property type="protein sequence ID" value="KAK9719737.1"/>
    <property type="molecule type" value="Genomic_DNA"/>
</dbReference>
<evidence type="ECO:0000256" key="1">
    <source>
        <dbReference type="ARBA" id="ARBA00004127"/>
    </source>
</evidence>
<keyword evidence="3 5" id="KW-1133">Transmembrane helix</keyword>
<evidence type="ECO:0000313" key="6">
    <source>
        <dbReference type="EMBL" id="KAK9719737.1"/>
    </source>
</evidence>
<dbReference type="InterPro" id="IPR006838">
    <property type="entry name" value="ADTRP_AIG1"/>
</dbReference>
<keyword evidence="2 5" id="KW-0812">Transmembrane</keyword>
<evidence type="ECO:0000256" key="4">
    <source>
        <dbReference type="ARBA" id="ARBA00023136"/>
    </source>
</evidence>
<feature type="transmembrane region" description="Helical" evidence="5">
    <location>
        <begin position="75"/>
        <end position="97"/>
    </location>
</feature>
<feature type="transmembrane region" description="Helical" evidence="5">
    <location>
        <begin position="36"/>
        <end position="55"/>
    </location>
</feature>